<proteinExistence type="predicted"/>
<keyword evidence="2" id="KW-1185">Reference proteome</keyword>
<dbReference type="STRING" id="1300342.I596_1490"/>
<dbReference type="AlphaFoldDB" id="A0A167GT86"/>
<accession>A0A167GT86</accession>
<sequence>MTARSRDFRATSAFAAGAGSAVRGLEHAFTIAGTAVGARRLLSTPSRGAGPRAWLGVGSVAGRGQGVRRI</sequence>
<reference evidence="1 2" key="1">
    <citation type="submission" date="2016-04" db="EMBL/GenBank/DDBJ databases">
        <title>Complete genome sequence of Dokdonella koreensis DS-123T.</title>
        <authorList>
            <person name="Kim J.F."/>
            <person name="Lee H."/>
            <person name="Kwak M.-J."/>
        </authorList>
    </citation>
    <scope>NUCLEOTIDE SEQUENCE [LARGE SCALE GENOMIC DNA]</scope>
    <source>
        <strain evidence="1 2">DS-123</strain>
    </source>
</reference>
<protein>
    <submittedName>
        <fullName evidence="1">Uncharacterized protein</fullName>
    </submittedName>
</protein>
<organism evidence="1 2">
    <name type="scientific">Dokdonella koreensis DS-123</name>
    <dbReference type="NCBI Taxonomy" id="1300342"/>
    <lineage>
        <taxon>Bacteria</taxon>
        <taxon>Pseudomonadati</taxon>
        <taxon>Pseudomonadota</taxon>
        <taxon>Gammaproteobacteria</taxon>
        <taxon>Lysobacterales</taxon>
        <taxon>Rhodanobacteraceae</taxon>
        <taxon>Dokdonella</taxon>
    </lineage>
</organism>
<evidence type="ECO:0000313" key="2">
    <source>
        <dbReference type="Proteomes" id="UP000076830"/>
    </source>
</evidence>
<gene>
    <name evidence="1" type="ORF">I596_1490</name>
</gene>
<evidence type="ECO:0000313" key="1">
    <source>
        <dbReference type="EMBL" id="ANB17516.1"/>
    </source>
</evidence>
<name>A0A167GT86_9GAMM</name>
<dbReference type="EMBL" id="CP015249">
    <property type="protein sequence ID" value="ANB17516.1"/>
    <property type="molecule type" value="Genomic_DNA"/>
</dbReference>
<dbReference type="KEGG" id="dko:I596_1490"/>
<dbReference type="Proteomes" id="UP000076830">
    <property type="component" value="Chromosome"/>
</dbReference>